<name>A0ABW0BI70_9ACTN</name>
<dbReference type="EMBL" id="JBHSKD010000009">
    <property type="protein sequence ID" value="MFC5176971.1"/>
    <property type="molecule type" value="Genomic_DNA"/>
</dbReference>
<keyword evidence="2" id="KW-1185">Reference proteome</keyword>
<sequence length="129" mass="13531">MTATIDTHGAKSVLMLASNPATSEQTGWPIGFWWAELTHPYWEFTEAGYRVTIASPDGGALVADSFSDPTDPSGYSAHDLLSRGFMASPEHAALVADTPSLSDVDVDSHDAVFLVGGQAPCTRSGTTTG</sequence>
<gene>
    <name evidence="1" type="ORF">ACFPGP_09830</name>
</gene>
<comment type="caution">
    <text evidence="1">The sequence shown here is derived from an EMBL/GenBank/DDBJ whole genome shotgun (WGS) entry which is preliminary data.</text>
</comment>
<dbReference type="SUPFAM" id="SSF52317">
    <property type="entry name" value="Class I glutamine amidotransferase-like"/>
    <property type="match status" value="1"/>
</dbReference>
<proteinExistence type="predicted"/>
<evidence type="ECO:0000313" key="1">
    <source>
        <dbReference type="EMBL" id="MFC5176971.1"/>
    </source>
</evidence>
<evidence type="ECO:0008006" key="3">
    <source>
        <dbReference type="Google" id="ProtNLM"/>
    </source>
</evidence>
<dbReference type="RefSeq" id="WP_378589656.1">
    <property type="nucleotide sequence ID" value="NZ_JBHSKD010000009.1"/>
</dbReference>
<reference evidence="2" key="1">
    <citation type="journal article" date="2019" name="Int. J. Syst. Evol. Microbiol.">
        <title>The Global Catalogue of Microorganisms (GCM) 10K type strain sequencing project: providing services to taxonomists for standard genome sequencing and annotation.</title>
        <authorList>
            <consortium name="The Broad Institute Genomics Platform"/>
            <consortium name="The Broad Institute Genome Sequencing Center for Infectious Disease"/>
            <person name="Wu L."/>
            <person name="Ma J."/>
        </authorList>
    </citation>
    <scope>NUCLEOTIDE SEQUENCE [LARGE SCALE GENOMIC DNA]</scope>
    <source>
        <strain evidence="2">DFY41</strain>
    </source>
</reference>
<protein>
    <recommendedName>
        <fullName evidence="3">Type 1 glutamine amidotransferase domain-containing protein</fullName>
    </recommendedName>
</protein>
<accession>A0ABW0BI70</accession>
<dbReference type="Gene3D" id="3.40.50.880">
    <property type="match status" value="1"/>
</dbReference>
<organism evidence="1 2">
    <name type="scientific">Nocardioides taihuensis</name>
    <dbReference type="NCBI Taxonomy" id="1835606"/>
    <lineage>
        <taxon>Bacteria</taxon>
        <taxon>Bacillati</taxon>
        <taxon>Actinomycetota</taxon>
        <taxon>Actinomycetes</taxon>
        <taxon>Propionibacteriales</taxon>
        <taxon>Nocardioidaceae</taxon>
        <taxon>Nocardioides</taxon>
    </lineage>
</organism>
<evidence type="ECO:0000313" key="2">
    <source>
        <dbReference type="Proteomes" id="UP001596087"/>
    </source>
</evidence>
<dbReference type="Proteomes" id="UP001596087">
    <property type="component" value="Unassembled WGS sequence"/>
</dbReference>
<dbReference type="InterPro" id="IPR029062">
    <property type="entry name" value="Class_I_gatase-like"/>
</dbReference>